<dbReference type="InterPro" id="IPR035647">
    <property type="entry name" value="EFG_III/V"/>
</dbReference>
<keyword evidence="4" id="KW-0963">Cytoplasm</keyword>
<dbReference type="GO" id="GO:0019843">
    <property type="term" value="F:rRNA binding"/>
    <property type="evidence" value="ECO:0007669"/>
    <property type="project" value="UniProtKB-KW"/>
</dbReference>
<dbReference type="Pfam" id="PF21018">
    <property type="entry name" value="BipA_C"/>
    <property type="match status" value="1"/>
</dbReference>
<dbReference type="Gene3D" id="3.30.70.870">
    <property type="entry name" value="Elongation Factor G (Translational Gtpase), domain 3"/>
    <property type="match status" value="1"/>
</dbReference>
<dbReference type="PANTHER" id="PTHR42908:SF8">
    <property type="entry name" value="TR-TYPE G DOMAIN-CONTAINING PROTEIN"/>
    <property type="match status" value="1"/>
</dbReference>
<dbReference type="EMBL" id="JANCLT010000010">
    <property type="protein sequence ID" value="MCP8970293.1"/>
    <property type="molecule type" value="Genomic_DNA"/>
</dbReference>
<dbReference type="Gene3D" id="2.40.30.10">
    <property type="entry name" value="Translation factors"/>
    <property type="match status" value="1"/>
</dbReference>
<dbReference type="PROSITE" id="PS00301">
    <property type="entry name" value="G_TR_1"/>
    <property type="match status" value="1"/>
</dbReference>
<dbReference type="RefSeq" id="WP_254760208.1">
    <property type="nucleotide sequence ID" value="NZ_JANCLT010000010.1"/>
</dbReference>
<dbReference type="FunFam" id="3.30.70.870:FF:000003">
    <property type="entry name" value="GTP-binding protein TypA"/>
    <property type="match status" value="1"/>
</dbReference>
<dbReference type="FunFam" id="3.40.50.300:FF:000055">
    <property type="entry name" value="GTP-binding protein TypA"/>
    <property type="match status" value="1"/>
</dbReference>
<dbReference type="EC" id="3.6.5.-" evidence="4"/>
<evidence type="ECO:0000256" key="1">
    <source>
        <dbReference type="ARBA" id="ARBA00022741"/>
    </source>
</evidence>
<evidence type="ECO:0000259" key="5">
    <source>
        <dbReference type="PROSITE" id="PS51722"/>
    </source>
</evidence>
<dbReference type="InterPro" id="IPR000640">
    <property type="entry name" value="EFG_V-like"/>
</dbReference>
<organism evidence="6 7">
    <name type="scientific">Ectobacillus ponti</name>
    <dbReference type="NCBI Taxonomy" id="2961894"/>
    <lineage>
        <taxon>Bacteria</taxon>
        <taxon>Bacillati</taxon>
        <taxon>Bacillota</taxon>
        <taxon>Bacilli</taxon>
        <taxon>Bacillales</taxon>
        <taxon>Bacillaceae</taxon>
        <taxon>Ectobacillus</taxon>
    </lineage>
</organism>
<dbReference type="InterPro" id="IPR048876">
    <property type="entry name" value="BipA_C"/>
</dbReference>
<dbReference type="InterPro" id="IPR009000">
    <property type="entry name" value="Transl_B-barrel_sf"/>
</dbReference>
<dbReference type="InterPro" id="IPR047042">
    <property type="entry name" value="BipA_II"/>
</dbReference>
<dbReference type="GO" id="GO:0000027">
    <property type="term" value="P:ribosomal large subunit assembly"/>
    <property type="evidence" value="ECO:0007669"/>
    <property type="project" value="UniProtKB-UniRule"/>
</dbReference>
<dbReference type="Gene3D" id="2.40.50.250">
    <property type="entry name" value="bipa protein"/>
    <property type="match status" value="1"/>
</dbReference>
<dbReference type="GO" id="GO:0000049">
    <property type="term" value="F:tRNA binding"/>
    <property type="evidence" value="ECO:0007669"/>
    <property type="project" value="UniProtKB-KW"/>
</dbReference>
<keyword evidence="4" id="KW-0699">rRNA-binding</keyword>
<keyword evidence="7" id="KW-1185">Reference proteome</keyword>
<dbReference type="FunFam" id="2.40.30.10:FF:000016">
    <property type="entry name" value="GTP-binding protein TypA"/>
    <property type="match status" value="1"/>
</dbReference>
<dbReference type="CDD" id="cd03710">
    <property type="entry name" value="BipA_TypA_C"/>
    <property type="match status" value="1"/>
</dbReference>
<dbReference type="GO" id="GO:1990904">
    <property type="term" value="C:ribonucleoprotein complex"/>
    <property type="evidence" value="ECO:0007669"/>
    <property type="project" value="TreeGrafter"/>
</dbReference>
<proteinExistence type="inferred from homology"/>
<comment type="subcellular location">
    <subcellularLocation>
        <location evidence="4">Cytoplasm</location>
    </subcellularLocation>
    <text evidence="4">Binds to ribosomes.</text>
</comment>
<reference evidence="6" key="1">
    <citation type="submission" date="2022-07" db="EMBL/GenBank/DDBJ databases">
        <authorList>
            <person name="Li W.-J."/>
            <person name="Deng Q.-Q."/>
        </authorList>
    </citation>
    <scope>NUCLEOTIDE SEQUENCE</scope>
    <source>
        <strain evidence="6">SYSU M60031</strain>
    </source>
</reference>
<dbReference type="InterPro" id="IPR047043">
    <property type="entry name" value="BipA_III"/>
</dbReference>
<dbReference type="NCBIfam" id="TIGR00231">
    <property type="entry name" value="small_GTP"/>
    <property type="match status" value="1"/>
</dbReference>
<gene>
    <name evidence="6" type="primary">typA</name>
    <name evidence="4" type="synonym">bipA</name>
    <name evidence="6" type="ORF">NK662_17360</name>
</gene>
<comment type="catalytic activity">
    <reaction evidence="3 4">
        <text>GTP + H2O = GDP + phosphate + H(+)</text>
        <dbReference type="Rhea" id="RHEA:19669"/>
        <dbReference type="ChEBI" id="CHEBI:15377"/>
        <dbReference type="ChEBI" id="CHEBI:15378"/>
        <dbReference type="ChEBI" id="CHEBI:37565"/>
        <dbReference type="ChEBI" id="CHEBI:43474"/>
        <dbReference type="ChEBI" id="CHEBI:58189"/>
    </reaction>
</comment>
<evidence type="ECO:0000313" key="7">
    <source>
        <dbReference type="Proteomes" id="UP001156102"/>
    </source>
</evidence>
<comment type="similarity">
    <text evidence="4">Belongs to the TRAFAC class translation factor GTPase superfamily. Classic translation factor GTPase family. BipA subfamily.</text>
</comment>
<dbReference type="Gene3D" id="3.30.70.240">
    <property type="match status" value="1"/>
</dbReference>
<dbReference type="GO" id="GO:0003924">
    <property type="term" value="F:GTPase activity"/>
    <property type="evidence" value="ECO:0007669"/>
    <property type="project" value="UniProtKB-UniRule"/>
</dbReference>
<dbReference type="GO" id="GO:0043022">
    <property type="term" value="F:ribosome binding"/>
    <property type="evidence" value="ECO:0007669"/>
    <property type="project" value="UniProtKB-UniRule"/>
</dbReference>
<dbReference type="CDD" id="cd01891">
    <property type="entry name" value="TypA_BipA"/>
    <property type="match status" value="1"/>
</dbReference>
<dbReference type="InterPro" id="IPR047041">
    <property type="entry name" value="BipA_GTP-bd_dom"/>
</dbReference>
<keyword evidence="4" id="KW-0694">RNA-binding</keyword>
<keyword evidence="2 4" id="KW-0342">GTP-binding</keyword>
<dbReference type="CDD" id="cd16263">
    <property type="entry name" value="BipA_III"/>
    <property type="match status" value="1"/>
</dbReference>
<evidence type="ECO:0000256" key="2">
    <source>
        <dbReference type="ARBA" id="ARBA00023134"/>
    </source>
</evidence>
<dbReference type="InterPro" id="IPR006298">
    <property type="entry name" value="BipA"/>
</dbReference>
<dbReference type="GO" id="GO:0010467">
    <property type="term" value="P:gene expression"/>
    <property type="evidence" value="ECO:0007669"/>
    <property type="project" value="UniProtKB-ARBA"/>
</dbReference>
<dbReference type="GO" id="GO:0009409">
    <property type="term" value="P:response to cold"/>
    <property type="evidence" value="ECO:0007669"/>
    <property type="project" value="UniProtKB-ARBA"/>
</dbReference>
<dbReference type="InterPro" id="IPR031157">
    <property type="entry name" value="G_TR_CS"/>
</dbReference>
<keyword evidence="4" id="KW-0820">tRNA-binding</keyword>
<dbReference type="GO" id="GO:0005525">
    <property type="term" value="F:GTP binding"/>
    <property type="evidence" value="ECO:0007669"/>
    <property type="project" value="UniProtKB-UniRule"/>
</dbReference>
<dbReference type="InterPro" id="IPR000795">
    <property type="entry name" value="T_Tr_GTP-bd_dom"/>
</dbReference>
<feature type="domain" description="Tr-type G" evidence="5">
    <location>
        <begin position="5"/>
        <end position="202"/>
    </location>
</feature>
<dbReference type="SUPFAM" id="SSF52540">
    <property type="entry name" value="P-loop containing nucleoside triphosphate hydrolases"/>
    <property type="match status" value="1"/>
</dbReference>
<evidence type="ECO:0000256" key="4">
    <source>
        <dbReference type="HAMAP-Rule" id="MF_00849"/>
    </source>
</evidence>
<sequence>MKKREDLRNIAIIAHVDHGKTTLVDQLLRQAGTFRSNEHVEERAMDSNDLERERGITILAKNTAINYDGTRINILDTPGHADFGGEVERIMKMVDGVLLVVDAYEGCMPQTRFVLKKALEQKLTPIVVVNKIDRDFARPEEVVDEVLDLFIELGANEDQLEFPVVFASGINGTASLSPNPADQEENMRSLFDTIVDHIPAPVDNSEEPLQFQVALLDYNDYVGRIGIGRVFRGTMKVGQQVALMKLDGSVKQFRVTKIFGFIGLKREEIQEAKAGDLIAVSGMEDINVGETVCPTEHQEALPVLRIDEPTLQMTFLVNNSPFAGREGKFVTARKIEERLRQQLQTDVSLRVDNTDSPDAWIVSGRGELHLSILIENMRREGYELQVSKPEVIIKEIDGVRCEPVERVQIDVPEEHTGSIIESLGQRKGEMLDMSNNGSGQMRLVFMVPARGLIGYTTEFLTLTRGYGIINHTFDSYQPMQPGQVGGRRQGVLVSMESGKASTYGIMGVEDRGVIFVEPGTEVYEGMIVGEHTRENDLTVNIVKVKQATNIRSANKDQTTTMKKPRLMSLEESLEYLNDDEYCEVTPESIRLRKKILDKNERERLAKKKKYAEQA</sequence>
<comment type="function">
    <text evidence="4">A 50S ribosomal subunit assembly protein with GTPase activity, required for 50S subunit assembly at low temperatures, may also play a role in translation. Binds GTP and analogs. Binds the 70S ribosome between the 30S and 50S subunits, in a similar position as ribosome-bound EF-G; it contacts a number of ribosomal proteins, both rRNAs and the A-site tRNA.</text>
</comment>
<keyword evidence="4" id="KW-0378">Hydrolase</keyword>
<feature type="binding site" evidence="4">
    <location>
        <begin position="130"/>
        <end position="133"/>
    </location>
    <ligand>
        <name>GTP</name>
        <dbReference type="ChEBI" id="CHEBI:37565"/>
    </ligand>
</feature>
<dbReference type="CDD" id="cd03691">
    <property type="entry name" value="BipA_TypA_II"/>
    <property type="match status" value="1"/>
</dbReference>
<evidence type="ECO:0000313" key="6">
    <source>
        <dbReference type="EMBL" id="MCP8970293.1"/>
    </source>
</evidence>
<comment type="subunit">
    <text evidence="4">Monomer.</text>
</comment>
<keyword evidence="1 4" id="KW-0547">Nucleotide-binding</keyword>
<dbReference type="Gene3D" id="3.40.50.300">
    <property type="entry name" value="P-loop containing nucleotide triphosphate hydrolases"/>
    <property type="match status" value="1"/>
</dbReference>
<feature type="binding site" evidence="4">
    <location>
        <begin position="17"/>
        <end position="22"/>
    </location>
    <ligand>
        <name>GTP</name>
        <dbReference type="ChEBI" id="CHEBI:37565"/>
    </ligand>
</feature>
<dbReference type="FunFam" id="3.30.70.240:FF:000002">
    <property type="entry name" value="GTP-binding protein TypA"/>
    <property type="match status" value="1"/>
</dbReference>
<dbReference type="InterPro" id="IPR005225">
    <property type="entry name" value="Small_GTP-bd"/>
</dbReference>
<accession>A0AA41XAT6</accession>
<dbReference type="GO" id="GO:0005829">
    <property type="term" value="C:cytosol"/>
    <property type="evidence" value="ECO:0007669"/>
    <property type="project" value="TreeGrafter"/>
</dbReference>
<protein>
    <recommendedName>
        <fullName evidence="4">Large ribosomal subunit assembly factor BipA</fullName>
        <ecNumber evidence="4">3.6.5.-</ecNumber>
    </recommendedName>
    <alternativeName>
        <fullName evidence="4">GTP-binding protein BipA</fullName>
    </alternativeName>
</protein>
<dbReference type="SUPFAM" id="SSF50447">
    <property type="entry name" value="Translation proteins"/>
    <property type="match status" value="1"/>
</dbReference>
<dbReference type="SMART" id="SM00838">
    <property type="entry name" value="EFG_C"/>
    <property type="match status" value="1"/>
</dbReference>
<name>A0AA41XAT6_9BACI</name>
<dbReference type="Pfam" id="PF14492">
    <property type="entry name" value="EFG_III"/>
    <property type="match status" value="1"/>
</dbReference>
<dbReference type="HAMAP" id="MF_00849">
    <property type="entry name" value="BipA"/>
    <property type="match status" value="1"/>
</dbReference>
<dbReference type="Pfam" id="PF03144">
    <property type="entry name" value="GTP_EFTU_D2"/>
    <property type="match status" value="1"/>
</dbReference>
<dbReference type="SUPFAM" id="SSF54980">
    <property type="entry name" value="EF-G C-terminal domain-like"/>
    <property type="match status" value="2"/>
</dbReference>
<dbReference type="InterPro" id="IPR042116">
    <property type="entry name" value="TypA/BipA_C"/>
</dbReference>
<dbReference type="FunFam" id="2.40.50.250:FF:000001">
    <property type="entry name" value="GTP-binding protein TypA"/>
    <property type="match status" value="1"/>
</dbReference>
<dbReference type="PROSITE" id="PS51722">
    <property type="entry name" value="G_TR_2"/>
    <property type="match status" value="1"/>
</dbReference>
<dbReference type="Pfam" id="PF00009">
    <property type="entry name" value="GTP_EFTU"/>
    <property type="match status" value="1"/>
</dbReference>
<dbReference type="InterPro" id="IPR041095">
    <property type="entry name" value="EFG_II"/>
</dbReference>
<dbReference type="AlphaFoldDB" id="A0AA41XAT6"/>
<dbReference type="Pfam" id="PF00679">
    <property type="entry name" value="EFG_C"/>
    <property type="match status" value="1"/>
</dbReference>
<dbReference type="Proteomes" id="UP001156102">
    <property type="component" value="Unassembled WGS sequence"/>
</dbReference>
<dbReference type="NCBIfam" id="TIGR01394">
    <property type="entry name" value="TypA_BipA"/>
    <property type="match status" value="1"/>
</dbReference>
<dbReference type="PANTHER" id="PTHR42908">
    <property type="entry name" value="TRANSLATION ELONGATION FACTOR-RELATED"/>
    <property type="match status" value="1"/>
</dbReference>
<keyword evidence="4" id="KW-0690">Ribosome biogenesis</keyword>
<dbReference type="InterPro" id="IPR004161">
    <property type="entry name" value="EFTu-like_2"/>
</dbReference>
<comment type="caution">
    <text evidence="6">The sequence shown here is derived from an EMBL/GenBank/DDBJ whole genome shotgun (WGS) entry which is preliminary data.</text>
</comment>
<dbReference type="InterPro" id="IPR035651">
    <property type="entry name" value="BipA_V"/>
</dbReference>
<dbReference type="PRINTS" id="PR00315">
    <property type="entry name" value="ELONGATNFCT"/>
</dbReference>
<evidence type="ECO:0000256" key="3">
    <source>
        <dbReference type="ARBA" id="ARBA00048548"/>
    </source>
</evidence>
<dbReference type="InterPro" id="IPR027417">
    <property type="entry name" value="P-loop_NTPase"/>
</dbReference>